<reference evidence="13 14" key="1">
    <citation type="submission" date="2019-08" db="EMBL/GenBank/DDBJ databases">
        <title>Highly reduced genomes of protist endosymbionts show evolutionary convergence.</title>
        <authorList>
            <person name="George E."/>
            <person name="Husnik F."/>
            <person name="Tashyreva D."/>
            <person name="Prokopchuk G."/>
            <person name="Horak A."/>
            <person name="Kwong W.K."/>
            <person name="Lukes J."/>
            <person name="Keeling P.J."/>
        </authorList>
    </citation>
    <scope>NUCLEOTIDE SEQUENCE [LARGE SCALE GENOMIC DNA]</scope>
    <source>
        <strain evidence="13">1621</strain>
    </source>
</reference>
<sequence length="487" mass="54631">MYIEGTSGLWEYVIGLEVHAQIESKTKLFSSSGTTFGAVPNSQVSLIDAAFPGTLPVLNMVCVEKAVRACFGINANVSLVSSFDRKHYFYPDLPRGYQISQFYYPIGRDGWIDIKSQKGNVRRITIDRLHLEQDAGKNVHDMEEFDTCIDLNRAGVALMEIVSNHDIRSPFEAGEYLKKLRSILRCVGSSSGDMEKGAMRCDANVSVKRVGDETLGVKCEIKNLNSIKHVVKALEYEGKAQVRCIEEGQKVRQSTMLFLPDTCQTKVMRYKEDSQDYKYFPDPDLPPVLLSLDYIEGVKASVPELPHEKSKRYMSDFGLCETDAEILSSDIYVANYFESVVRQNAPPKIASNWIISYLFSLCNEADIEISNSKVTPSSLAEVISLLQQEYISSKSAKTVLGHIFVHGGNPKDVVDKLNLAQVIDVDLIRKWVKCVLIREHDTAVAYNNGRHKVFNFLVSQVFKESKGRASPSLVQSVLLEELKNIKI</sequence>
<dbReference type="InterPro" id="IPR014746">
    <property type="entry name" value="Gln_synth/guanido_kin_cat_dom"/>
</dbReference>
<evidence type="ECO:0000313" key="14">
    <source>
        <dbReference type="Proteomes" id="UP000323844"/>
    </source>
</evidence>
<keyword evidence="4 11" id="KW-0436">Ligase</keyword>
<dbReference type="Gene3D" id="1.10.10.410">
    <property type="match status" value="1"/>
</dbReference>
<comment type="function">
    <text evidence="8 11">Allows the formation of correctly charged Asn-tRNA(Asn) or Gln-tRNA(Gln) through the transamidation of misacylated Asp-tRNA(Asn) or Glu-tRNA(Gln) in organisms which lack either or both of asparaginyl-tRNA or glutaminyl-tRNA synthetases. The reaction takes place in the presence of glutamine and ATP through an activated phospho-Asp-tRNA(Asn) or phospho-Glu-tRNA(Gln).</text>
</comment>
<dbReference type="HAMAP" id="MF_00121">
    <property type="entry name" value="GatB"/>
    <property type="match status" value="1"/>
</dbReference>
<dbReference type="NCBIfam" id="NF004014">
    <property type="entry name" value="PRK05477.1-4"/>
    <property type="match status" value="1"/>
</dbReference>
<dbReference type="Gene3D" id="1.10.150.380">
    <property type="entry name" value="GatB domain, N-terminal subdomain"/>
    <property type="match status" value="1"/>
</dbReference>
<keyword evidence="14" id="KW-1185">Reference proteome</keyword>
<evidence type="ECO:0000256" key="8">
    <source>
        <dbReference type="ARBA" id="ARBA00024799"/>
    </source>
</evidence>
<dbReference type="GO" id="GO:0050566">
    <property type="term" value="F:asparaginyl-tRNA synthase (glutamine-hydrolyzing) activity"/>
    <property type="evidence" value="ECO:0007669"/>
    <property type="project" value="RHEA"/>
</dbReference>
<dbReference type="RefSeq" id="WP_148951939.1">
    <property type="nucleotide sequence ID" value="NZ_CP043312.1"/>
</dbReference>
<dbReference type="Pfam" id="PF02934">
    <property type="entry name" value="GatB_N"/>
    <property type="match status" value="1"/>
</dbReference>
<comment type="catalytic activity">
    <reaction evidence="9 11">
        <text>L-aspartyl-tRNA(Asn) + L-glutamine + ATP + H2O = L-asparaginyl-tRNA(Asn) + L-glutamate + ADP + phosphate + 2 H(+)</text>
        <dbReference type="Rhea" id="RHEA:14513"/>
        <dbReference type="Rhea" id="RHEA-COMP:9674"/>
        <dbReference type="Rhea" id="RHEA-COMP:9677"/>
        <dbReference type="ChEBI" id="CHEBI:15377"/>
        <dbReference type="ChEBI" id="CHEBI:15378"/>
        <dbReference type="ChEBI" id="CHEBI:29985"/>
        <dbReference type="ChEBI" id="CHEBI:30616"/>
        <dbReference type="ChEBI" id="CHEBI:43474"/>
        <dbReference type="ChEBI" id="CHEBI:58359"/>
        <dbReference type="ChEBI" id="CHEBI:78515"/>
        <dbReference type="ChEBI" id="CHEBI:78516"/>
        <dbReference type="ChEBI" id="CHEBI:456216"/>
    </reaction>
</comment>
<comment type="subunit">
    <text evidence="2 11">Heterotrimer of A, B and C subunits.</text>
</comment>
<dbReference type="NCBIfam" id="TIGR00133">
    <property type="entry name" value="gatB"/>
    <property type="match status" value="1"/>
</dbReference>
<dbReference type="InterPro" id="IPR006075">
    <property type="entry name" value="Asn/Gln-tRNA_Trfase_suB/E_cat"/>
</dbReference>
<dbReference type="InterPro" id="IPR042114">
    <property type="entry name" value="GatB_C_1"/>
</dbReference>
<dbReference type="Pfam" id="PF02637">
    <property type="entry name" value="GatB_Yqey"/>
    <property type="match status" value="1"/>
</dbReference>
<accession>A0A5C0UHH6</accession>
<dbReference type="KEGG" id="snay:FZC37_01330"/>
<keyword evidence="6 11" id="KW-0067">ATP-binding</keyword>
<feature type="domain" description="Asn/Gln amidotransferase" evidence="12">
    <location>
        <begin position="335"/>
        <end position="482"/>
    </location>
</feature>
<dbReference type="NCBIfam" id="NF004012">
    <property type="entry name" value="PRK05477.1-2"/>
    <property type="match status" value="1"/>
</dbReference>
<organism evidence="13 14">
    <name type="scientific">Candidatus Sneabacter namystus</name>
    <dbReference type="NCBI Taxonomy" id="2601646"/>
    <lineage>
        <taxon>Bacteria</taxon>
        <taxon>Pseudomonadati</taxon>
        <taxon>Pseudomonadota</taxon>
        <taxon>Alphaproteobacteria</taxon>
        <taxon>Rickettsiales</taxon>
        <taxon>Rickettsiaceae</taxon>
        <taxon>Rickettsieae</taxon>
        <taxon>Candidatus Sneabacter</taxon>
    </lineage>
</organism>
<dbReference type="InterPro" id="IPR018027">
    <property type="entry name" value="Asn/Gln_amidotransferase"/>
</dbReference>
<name>A0A5C0UHH6_9RICK</name>
<evidence type="ECO:0000256" key="11">
    <source>
        <dbReference type="HAMAP-Rule" id="MF_00121"/>
    </source>
</evidence>
<evidence type="ECO:0000256" key="5">
    <source>
        <dbReference type="ARBA" id="ARBA00022741"/>
    </source>
</evidence>
<dbReference type="GO" id="GO:0070681">
    <property type="term" value="P:glutaminyl-tRNAGln biosynthesis via transamidation"/>
    <property type="evidence" value="ECO:0007669"/>
    <property type="project" value="TreeGrafter"/>
</dbReference>
<gene>
    <name evidence="11 13" type="primary">gatB</name>
    <name evidence="13" type="ORF">FZC37_01330</name>
</gene>
<comment type="similarity">
    <text evidence="1 11">Belongs to the GatB/GatE family. GatB subfamily.</text>
</comment>
<dbReference type="GO" id="GO:0006412">
    <property type="term" value="P:translation"/>
    <property type="evidence" value="ECO:0007669"/>
    <property type="project" value="UniProtKB-UniRule"/>
</dbReference>
<dbReference type="PANTHER" id="PTHR11659">
    <property type="entry name" value="GLUTAMYL-TRNA GLN AMIDOTRANSFERASE SUBUNIT B MITOCHONDRIAL AND PROKARYOTIC PET112-RELATED"/>
    <property type="match status" value="1"/>
</dbReference>
<dbReference type="NCBIfam" id="NF004015">
    <property type="entry name" value="PRK05477.1-5"/>
    <property type="match status" value="1"/>
</dbReference>
<evidence type="ECO:0000256" key="2">
    <source>
        <dbReference type="ARBA" id="ARBA00011123"/>
    </source>
</evidence>
<dbReference type="InterPro" id="IPR004413">
    <property type="entry name" value="GatB"/>
</dbReference>
<dbReference type="InterPro" id="IPR023168">
    <property type="entry name" value="GatB_Yqey_C_2"/>
</dbReference>
<dbReference type="SMART" id="SM00845">
    <property type="entry name" value="GatB_Yqey"/>
    <property type="match status" value="1"/>
</dbReference>
<evidence type="ECO:0000256" key="9">
    <source>
        <dbReference type="ARBA" id="ARBA00047380"/>
    </source>
</evidence>
<dbReference type="EMBL" id="CP043312">
    <property type="protein sequence ID" value="QEK39578.1"/>
    <property type="molecule type" value="Genomic_DNA"/>
</dbReference>
<protein>
    <recommendedName>
        <fullName evidence="3 11">Aspartyl/glutamyl-tRNA(Asn/Gln) amidotransferase subunit B</fullName>
        <shortName evidence="11">Asp/Glu-ADT subunit B</shortName>
        <ecNumber evidence="11">6.3.5.-</ecNumber>
    </recommendedName>
</protein>
<proteinExistence type="inferred from homology"/>
<dbReference type="AlphaFoldDB" id="A0A5C0UHH6"/>
<evidence type="ECO:0000256" key="7">
    <source>
        <dbReference type="ARBA" id="ARBA00022917"/>
    </source>
</evidence>
<dbReference type="GO" id="GO:0005524">
    <property type="term" value="F:ATP binding"/>
    <property type="evidence" value="ECO:0007669"/>
    <property type="project" value="UniProtKB-KW"/>
</dbReference>
<evidence type="ECO:0000256" key="4">
    <source>
        <dbReference type="ARBA" id="ARBA00022598"/>
    </source>
</evidence>
<dbReference type="EC" id="6.3.5.-" evidence="11"/>
<dbReference type="GO" id="GO:0016740">
    <property type="term" value="F:transferase activity"/>
    <property type="evidence" value="ECO:0007669"/>
    <property type="project" value="UniProtKB-KW"/>
</dbReference>
<dbReference type="Proteomes" id="UP000323844">
    <property type="component" value="Chromosome"/>
</dbReference>
<evidence type="ECO:0000259" key="12">
    <source>
        <dbReference type="SMART" id="SM00845"/>
    </source>
</evidence>
<evidence type="ECO:0000256" key="10">
    <source>
        <dbReference type="ARBA" id="ARBA00047913"/>
    </source>
</evidence>
<evidence type="ECO:0000313" key="13">
    <source>
        <dbReference type="EMBL" id="QEK39578.1"/>
    </source>
</evidence>
<evidence type="ECO:0000256" key="1">
    <source>
        <dbReference type="ARBA" id="ARBA00005306"/>
    </source>
</evidence>
<dbReference type="PANTHER" id="PTHR11659:SF0">
    <property type="entry name" value="GLUTAMYL-TRNA(GLN) AMIDOTRANSFERASE SUBUNIT B, MITOCHONDRIAL"/>
    <property type="match status" value="1"/>
</dbReference>
<dbReference type="InterPro" id="IPR003789">
    <property type="entry name" value="Asn/Gln_tRNA_amidoTrase-B-like"/>
</dbReference>
<dbReference type="InterPro" id="IPR017959">
    <property type="entry name" value="Asn/Gln-tRNA_amidoTrfase_suB/E"/>
</dbReference>
<keyword evidence="7 11" id="KW-0648">Protein biosynthesis</keyword>
<evidence type="ECO:0000256" key="6">
    <source>
        <dbReference type="ARBA" id="ARBA00022840"/>
    </source>
</evidence>
<comment type="catalytic activity">
    <reaction evidence="10 11">
        <text>L-glutamyl-tRNA(Gln) + L-glutamine + ATP + H2O = L-glutaminyl-tRNA(Gln) + L-glutamate + ADP + phosphate + H(+)</text>
        <dbReference type="Rhea" id="RHEA:17521"/>
        <dbReference type="Rhea" id="RHEA-COMP:9681"/>
        <dbReference type="Rhea" id="RHEA-COMP:9684"/>
        <dbReference type="ChEBI" id="CHEBI:15377"/>
        <dbReference type="ChEBI" id="CHEBI:15378"/>
        <dbReference type="ChEBI" id="CHEBI:29985"/>
        <dbReference type="ChEBI" id="CHEBI:30616"/>
        <dbReference type="ChEBI" id="CHEBI:43474"/>
        <dbReference type="ChEBI" id="CHEBI:58359"/>
        <dbReference type="ChEBI" id="CHEBI:78520"/>
        <dbReference type="ChEBI" id="CHEBI:78521"/>
        <dbReference type="ChEBI" id="CHEBI:456216"/>
    </reaction>
</comment>
<dbReference type="GO" id="GO:0050567">
    <property type="term" value="F:glutaminyl-tRNA synthase (glutamine-hydrolyzing) activity"/>
    <property type="evidence" value="ECO:0007669"/>
    <property type="project" value="UniProtKB-UniRule"/>
</dbReference>
<dbReference type="OrthoDB" id="9804078at2"/>
<dbReference type="SUPFAM" id="SSF55931">
    <property type="entry name" value="Glutamine synthetase/guanido kinase"/>
    <property type="match status" value="1"/>
</dbReference>
<dbReference type="GO" id="GO:0030956">
    <property type="term" value="C:glutamyl-tRNA(Gln) amidotransferase complex"/>
    <property type="evidence" value="ECO:0007669"/>
    <property type="project" value="TreeGrafter"/>
</dbReference>
<dbReference type="SUPFAM" id="SSF89095">
    <property type="entry name" value="GatB/YqeY motif"/>
    <property type="match status" value="1"/>
</dbReference>
<keyword evidence="5 11" id="KW-0547">Nucleotide-binding</keyword>
<evidence type="ECO:0000256" key="3">
    <source>
        <dbReference type="ARBA" id="ARBA00016923"/>
    </source>
</evidence>
<keyword evidence="13" id="KW-0808">Transferase</keyword>